<sequence>MVTGVLSSALSTASAAIVAMSRRDGGGISGVVFDCRRCRRARKLVFSTRSCTASPAARSPEVDA</sequence>
<name>A0A6A3N417_9STRA</name>
<evidence type="ECO:0000313" key="2">
    <source>
        <dbReference type="Proteomes" id="UP000429607"/>
    </source>
</evidence>
<gene>
    <name evidence="1" type="ORF">PR001_g7206</name>
</gene>
<evidence type="ECO:0000313" key="1">
    <source>
        <dbReference type="EMBL" id="KAE9040142.1"/>
    </source>
</evidence>
<organism evidence="1 2">
    <name type="scientific">Phytophthora rubi</name>
    <dbReference type="NCBI Taxonomy" id="129364"/>
    <lineage>
        <taxon>Eukaryota</taxon>
        <taxon>Sar</taxon>
        <taxon>Stramenopiles</taxon>
        <taxon>Oomycota</taxon>
        <taxon>Peronosporomycetes</taxon>
        <taxon>Peronosporales</taxon>
        <taxon>Peronosporaceae</taxon>
        <taxon>Phytophthora</taxon>
    </lineage>
</organism>
<proteinExistence type="predicted"/>
<protein>
    <submittedName>
        <fullName evidence="1">Uncharacterized protein</fullName>
    </submittedName>
</protein>
<reference evidence="1 2" key="1">
    <citation type="submission" date="2018-09" db="EMBL/GenBank/DDBJ databases">
        <title>Genomic investigation of the strawberry pathogen Phytophthora fragariae indicates pathogenicity is determined by transcriptional variation in three key races.</title>
        <authorList>
            <person name="Adams T.M."/>
            <person name="Armitage A.D."/>
            <person name="Sobczyk M.K."/>
            <person name="Bates H.J."/>
            <person name="Dunwell J.M."/>
            <person name="Nellist C.F."/>
            <person name="Harrison R.J."/>
        </authorList>
    </citation>
    <scope>NUCLEOTIDE SEQUENCE [LARGE SCALE GENOMIC DNA]</scope>
    <source>
        <strain evidence="1 2">SCRP249</strain>
    </source>
</reference>
<accession>A0A6A3N417</accession>
<dbReference type="Proteomes" id="UP000429607">
    <property type="component" value="Unassembled WGS sequence"/>
</dbReference>
<dbReference type="AlphaFoldDB" id="A0A6A3N417"/>
<comment type="caution">
    <text evidence="1">The sequence shown here is derived from an EMBL/GenBank/DDBJ whole genome shotgun (WGS) entry which is preliminary data.</text>
</comment>
<dbReference type="EMBL" id="QXFV01000354">
    <property type="protein sequence ID" value="KAE9040142.1"/>
    <property type="molecule type" value="Genomic_DNA"/>
</dbReference>